<keyword evidence="4" id="KW-0863">Zinc-finger</keyword>
<dbReference type="Proteomes" id="UP000231673">
    <property type="component" value="Unassembled WGS sequence"/>
</dbReference>
<accession>A0A2M7IE86</accession>
<dbReference type="GO" id="GO:0006265">
    <property type="term" value="P:DNA topological change"/>
    <property type="evidence" value="ECO:0007669"/>
    <property type="project" value="UniProtKB-UniRule"/>
</dbReference>
<dbReference type="GO" id="GO:0003677">
    <property type="term" value="F:DNA binding"/>
    <property type="evidence" value="ECO:0007669"/>
    <property type="project" value="UniProtKB-KW"/>
</dbReference>
<dbReference type="EC" id="5.6.2.1" evidence="10"/>
<evidence type="ECO:0000256" key="9">
    <source>
        <dbReference type="ARBA" id="ARBA00023235"/>
    </source>
</evidence>
<dbReference type="InterPro" id="IPR023406">
    <property type="entry name" value="Topo_IA_AS"/>
</dbReference>
<dbReference type="InterPro" id="IPR023405">
    <property type="entry name" value="Topo_IA_core_domain"/>
</dbReference>
<evidence type="ECO:0000256" key="10">
    <source>
        <dbReference type="HAMAP-Rule" id="MF_00952"/>
    </source>
</evidence>
<evidence type="ECO:0000256" key="6">
    <source>
        <dbReference type="ARBA" id="ARBA00022842"/>
    </source>
</evidence>
<dbReference type="NCBIfam" id="TIGR01051">
    <property type="entry name" value="topA_bact"/>
    <property type="match status" value="1"/>
</dbReference>
<evidence type="ECO:0000313" key="14">
    <source>
        <dbReference type="Proteomes" id="UP000231673"/>
    </source>
</evidence>
<dbReference type="CDD" id="cd03363">
    <property type="entry name" value="TOPRIM_TopoIA_TopoI"/>
    <property type="match status" value="1"/>
</dbReference>
<evidence type="ECO:0000259" key="11">
    <source>
        <dbReference type="PROSITE" id="PS50880"/>
    </source>
</evidence>
<organism evidence="13 14">
    <name type="scientific">Candidatus Portnoybacteria bacterium CG_4_8_14_3_um_filter_44_15</name>
    <dbReference type="NCBI Taxonomy" id="1974803"/>
    <lineage>
        <taxon>Bacteria</taxon>
        <taxon>Candidatus Portnoyibacteriota</taxon>
    </lineage>
</organism>
<gene>
    <name evidence="10" type="primary">topA</name>
    <name evidence="13" type="ORF">CO003_00515</name>
</gene>
<dbReference type="InterPro" id="IPR013498">
    <property type="entry name" value="Topo_IA_Znf"/>
</dbReference>
<name>A0A2M7IE86_9BACT</name>
<feature type="site" description="Interaction with DNA" evidence="10">
    <location>
        <position position="148"/>
    </location>
</feature>
<dbReference type="InterPro" id="IPR003601">
    <property type="entry name" value="Topo_IA_2"/>
</dbReference>
<dbReference type="Gene3D" id="1.10.460.10">
    <property type="entry name" value="Topoisomerase I, domain 2"/>
    <property type="match status" value="1"/>
</dbReference>
<dbReference type="Gene3D" id="3.30.65.10">
    <property type="entry name" value="Bacterial Topoisomerase I, domain 1"/>
    <property type="match status" value="2"/>
</dbReference>
<comment type="function">
    <text evidence="10">Releases the supercoiling and torsional tension of DNA, which is introduced during the DNA replication and transcription, by transiently cleaving and rejoining one strand of the DNA duplex. Introduces a single-strand break via transesterification at a target site in duplex DNA. The scissile phosphodiester is attacked by the catalytic tyrosine of the enzyme, resulting in the formation of a DNA-(5'-phosphotyrosyl)-enzyme intermediate and the expulsion of a 3'-OH DNA strand. The free DNA strand then undergoes passage around the unbroken strand, thus removing DNA supercoils. Finally, in the religation step, the DNA 3'-OH attacks the covalent intermediate to expel the active-site tyrosine and restore the DNA phosphodiester backbone.</text>
</comment>
<feature type="domain" description="Topo IA-type catalytic" evidence="12">
    <location>
        <begin position="129"/>
        <end position="562"/>
    </location>
</feature>
<dbReference type="InterPro" id="IPR013824">
    <property type="entry name" value="Topo_IA_cen_sub1"/>
</dbReference>
<feature type="site" description="Interaction with DNA" evidence="10">
    <location>
        <position position="296"/>
    </location>
</feature>
<dbReference type="Pfam" id="PF01751">
    <property type="entry name" value="Toprim"/>
    <property type="match status" value="1"/>
</dbReference>
<dbReference type="GO" id="GO:0005694">
    <property type="term" value="C:chromosome"/>
    <property type="evidence" value="ECO:0007669"/>
    <property type="project" value="InterPro"/>
</dbReference>
<dbReference type="SUPFAM" id="SSF56712">
    <property type="entry name" value="Prokaryotic type I DNA topoisomerase"/>
    <property type="match status" value="1"/>
</dbReference>
<dbReference type="PRINTS" id="PR00417">
    <property type="entry name" value="PRTPISMRASEI"/>
</dbReference>
<evidence type="ECO:0000259" key="12">
    <source>
        <dbReference type="PROSITE" id="PS52039"/>
    </source>
</evidence>
<dbReference type="PANTHER" id="PTHR42785">
    <property type="entry name" value="DNA TOPOISOMERASE, TYPE IA, CORE"/>
    <property type="match status" value="1"/>
</dbReference>
<evidence type="ECO:0000256" key="5">
    <source>
        <dbReference type="ARBA" id="ARBA00022833"/>
    </source>
</evidence>
<protein>
    <recommendedName>
        <fullName evidence="10">DNA topoisomerase 1</fullName>
        <ecNumber evidence="10">5.6.2.1</ecNumber>
    </recommendedName>
    <alternativeName>
        <fullName evidence="10">DNA topoisomerase I</fullName>
    </alternativeName>
</protein>
<dbReference type="Gene3D" id="2.70.20.10">
    <property type="entry name" value="Topoisomerase I, domain 3"/>
    <property type="match status" value="1"/>
</dbReference>
<evidence type="ECO:0000256" key="2">
    <source>
        <dbReference type="ARBA" id="ARBA00009446"/>
    </source>
</evidence>
<dbReference type="InterPro" id="IPR013497">
    <property type="entry name" value="Topo_IA_cen"/>
</dbReference>
<dbReference type="InterPro" id="IPR028612">
    <property type="entry name" value="Topoisom_1_IA"/>
</dbReference>
<sequence>MNLVIVESPTKSKTIAKFLGRQYSVKSSFGHIRDLPEKELGIDVENDFKPKYVIPPKAKEAARELKKSAKKADLIILATDEDREGEAIAWHILHILKSPKSPIKYQRIVFHEITQKAIEQAIKNPRQIDINLVNAQQARRILDRLVGYKLSPFLWKKVVRGLSAGRVQSVAVRLIVDKEREISAFSPQEYWSIEANLKKEKGKDAFVARLIKQNKKAIPKLGVKDKEQADKILAALKDARYRVANIASKETKKYPSPPFTTSTLQQEAIRKLGFSAEQTMRLAQQLYETGLITYHRTDSLNISAEALQSAQEFIAKKFGQKYSEGIKIYKTKSKGAQEAHEAVRPTKAERDPEKIKRPLDKRQLKLYDLIWRRFIASQMASSVVDSTAVDIEAKPDSTNSYIFRATGSVIKFDGFLKIYLSAGQAGPAKTKENTLPKLSENEILELVKLITQQHFTKPPARYTEASLVKTLEEYGIGRPSTYAPIISTIQKRGYVQKDEQKRFVPKEIGFIVIDLLKENFSQIVDVKFTAEMEKELDKIAQGKKNWLEALKEFYQPFHENLTKKYKEVEKKKLEEPTDKICPKCGSPMVIKMGRFGKFYSCLAFPKCKHLEAIVNSTGVKCPECQKGNIVERKTRKGKIFYSCSRYPKCKYALWDKPIDAKCPKCGSLLTEKGNKIKCSNKECGYQREKE</sequence>
<comment type="subunit">
    <text evidence="10">Monomer.</text>
</comment>
<keyword evidence="5" id="KW-0862">Zinc</keyword>
<feature type="region of interest" description="Interaction with DNA" evidence="10">
    <location>
        <begin position="163"/>
        <end position="168"/>
    </location>
</feature>
<keyword evidence="3" id="KW-0479">Metal-binding</keyword>
<keyword evidence="7 10" id="KW-0799">Topoisomerase</keyword>
<dbReference type="CDD" id="cd00186">
    <property type="entry name" value="TOP1Ac"/>
    <property type="match status" value="1"/>
</dbReference>
<evidence type="ECO:0000256" key="3">
    <source>
        <dbReference type="ARBA" id="ARBA00022723"/>
    </source>
</evidence>
<dbReference type="Gene3D" id="1.10.290.10">
    <property type="entry name" value="Topoisomerase I, domain 4"/>
    <property type="match status" value="1"/>
</dbReference>
<dbReference type="InterPro" id="IPR003602">
    <property type="entry name" value="Topo_IA_DNA-bd_dom"/>
</dbReference>
<dbReference type="Pfam" id="PF01131">
    <property type="entry name" value="Topoisom_bac"/>
    <property type="match status" value="1"/>
</dbReference>
<proteinExistence type="inferred from homology"/>
<dbReference type="PROSITE" id="PS00396">
    <property type="entry name" value="TOPO_IA_1"/>
    <property type="match status" value="1"/>
</dbReference>
<feature type="domain" description="Toprim" evidence="11">
    <location>
        <begin position="1"/>
        <end position="113"/>
    </location>
</feature>
<comment type="catalytic activity">
    <reaction evidence="1 10">
        <text>ATP-independent breakage of single-stranded DNA, followed by passage and rejoining.</text>
        <dbReference type="EC" id="5.6.2.1"/>
    </reaction>
</comment>
<keyword evidence="6" id="KW-0460">Magnesium</keyword>
<dbReference type="SMART" id="SM00436">
    <property type="entry name" value="TOP1Bc"/>
    <property type="match status" value="1"/>
</dbReference>
<dbReference type="Pfam" id="PF01396">
    <property type="entry name" value="Zn_ribbon_Top1"/>
    <property type="match status" value="3"/>
</dbReference>
<dbReference type="Gene3D" id="3.40.50.140">
    <property type="match status" value="1"/>
</dbReference>
<dbReference type="SMART" id="SM00493">
    <property type="entry name" value="TOPRIM"/>
    <property type="match status" value="1"/>
</dbReference>
<comment type="caution">
    <text evidence="13">The sequence shown here is derived from an EMBL/GenBank/DDBJ whole genome shotgun (WGS) entry which is preliminary data.</text>
</comment>
<reference evidence="14" key="1">
    <citation type="submission" date="2017-09" db="EMBL/GenBank/DDBJ databases">
        <title>Depth-based differentiation of microbial function through sediment-hosted aquifers and enrichment of novel symbionts in the deep terrestrial subsurface.</title>
        <authorList>
            <person name="Probst A.J."/>
            <person name="Ladd B."/>
            <person name="Jarett J.K."/>
            <person name="Geller-Mcgrath D.E."/>
            <person name="Sieber C.M.K."/>
            <person name="Emerson J.B."/>
            <person name="Anantharaman K."/>
            <person name="Thomas B.C."/>
            <person name="Malmstrom R."/>
            <person name="Stieglmeier M."/>
            <person name="Klingl A."/>
            <person name="Woyke T."/>
            <person name="Ryan C.M."/>
            <person name="Banfield J.F."/>
        </authorList>
    </citation>
    <scope>NUCLEOTIDE SEQUENCE [LARGE SCALE GENOMIC DNA]</scope>
</reference>
<dbReference type="InterPro" id="IPR034149">
    <property type="entry name" value="TOPRIM_TopoI"/>
</dbReference>
<dbReference type="EMBL" id="PFGW01000011">
    <property type="protein sequence ID" value="PIW74840.1"/>
    <property type="molecule type" value="Genomic_DNA"/>
</dbReference>
<feature type="active site" description="O-(5'-phospho-DNA)-tyrosine intermediate" evidence="10">
    <location>
        <position position="294"/>
    </location>
</feature>
<keyword evidence="9 10" id="KW-0413">Isomerase</keyword>
<dbReference type="PANTHER" id="PTHR42785:SF1">
    <property type="entry name" value="DNA TOPOISOMERASE"/>
    <property type="match status" value="1"/>
</dbReference>
<feature type="site" description="Interaction with DNA" evidence="10">
    <location>
        <position position="139"/>
    </location>
</feature>
<dbReference type="AlphaFoldDB" id="A0A2M7IE86"/>
<evidence type="ECO:0000313" key="13">
    <source>
        <dbReference type="EMBL" id="PIW74840.1"/>
    </source>
</evidence>
<dbReference type="InterPro" id="IPR013825">
    <property type="entry name" value="Topo_IA_cen_sub2"/>
</dbReference>
<evidence type="ECO:0000256" key="8">
    <source>
        <dbReference type="ARBA" id="ARBA00023125"/>
    </source>
</evidence>
<comment type="similarity">
    <text evidence="2 10">Belongs to the type IA topoisomerase family.</text>
</comment>
<dbReference type="InterPro" id="IPR005733">
    <property type="entry name" value="TopoI_bac-type"/>
</dbReference>
<feature type="site" description="Interaction with DNA" evidence="10">
    <location>
        <position position="155"/>
    </location>
</feature>
<dbReference type="SMART" id="SM00437">
    <property type="entry name" value="TOP1Ac"/>
    <property type="match status" value="1"/>
</dbReference>
<dbReference type="PROSITE" id="PS52039">
    <property type="entry name" value="TOPO_IA_2"/>
    <property type="match status" value="1"/>
</dbReference>
<feature type="site" description="Interaction with DNA" evidence="10">
    <location>
        <position position="492"/>
    </location>
</feature>
<evidence type="ECO:0000256" key="4">
    <source>
        <dbReference type="ARBA" id="ARBA00022771"/>
    </source>
</evidence>
<dbReference type="HAMAP" id="MF_00952">
    <property type="entry name" value="Topoisom_1_prok"/>
    <property type="match status" value="1"/>
</dbReference>
<evidence type="ECO:0000256" key="1">
    <source>
        <dbReference type="ARBA" id="ARBA00000213"/>
    </source>
</evidence>
<dbReference type="InterPro" id="IPR000380">
    <property type="entry name" value="Topo_IA"/>
</dbReference>
<dbReference type="InterPro" id="IPR006171">
    <property type="entry name" value="TOPRIM_dom"/>
</dbReference>
<feature type="site" description="Interaction with DNA" evidence="10">
    <location>
        <position position="31"/>
    </location>
</feature>
<feature type="site" description="Interaction with DNA" evidence="10">
    <location>
        <position position="143"/>
    </location>
</feature>
<dbReference type="GO" id="GO:0003917">
    <property type="term" value="F:DNA topoisomerase type I (single strand cut, ATP-independent) activity"/>
    <property type="evidence" value="ECO:0007669"/>
    <property type="project" value="UniProtKB-UniRule"/>
</dbReference>
<keyword evidence="8 10" id="KW-0238">DNA-binding</keyword>
<dbReference type="InterPro" id="IPR013826">
    <property type="entry name" value="Topo_IA_cen_sub3"/>
</dbReference>
<dbReference type="PROSITE" id="PS50880">
    <property type="entry name" value="TOPRIM"/>
    <property type="match status" value="1"/>
</dbReference>
<dbReference type="GO" id="GO:0008270">
    <property type="term" value="F:zinc ion binding"/>
    <property type="evidence" value="ECO:0007669"/>
    <property type="project" value="UniProtKB-KW"/>
</dbReference>
<feature type="site" description="Interaction with DNA" evidence="10">
    <location>
        <position position="140"/>
    </location>
</feature>
<evidence type="ECO:0000256" key="7">
    <source>
        <dbReference type="ARBA" id="ARBA00023029"/>
    </source>
</evidence>
<dbReference type="SUPFAM" id="SSF57783">
    <property type="entry name" value="Zinc beta-ribbon"/>
    <property type="match status" value="1"/>
</dbReference>